<reference evidence="7 8" key="1">
    <citation type="submission" date="2019-02" db="EMBL/GenBank/DDBJ databases">
        <title>Deep-cultivation of Planctomycetes and their phenomic and genomic characterization uncovers novel biology.</title>
        <authorList>
            <person name="Wiegand S."/>
            <person name="Jogler M."/>
            <person name="Boedeker C."/>
            <person name="Pinto D."/>
            <person name="Vollmers J."/>
            <person name="Rivas-Marin E."/>
            <person name="Kohn T."/>
            <person name="Peeters S.H."/>
            <person name="Heuer A."/>
            <person name="Rast P."/>
            <person name="Oberbeckmann S."/>
            <person name="Bunk B."/>
            <person name="Jeske O."/>
            <person name="Meyerdierks A."/>
            <person name="Storesund J.E."/>
            <person name="Kallscheuer N."/>
            <person name="Luecker S."/>
            <person name="Lage O.M."/>
            <person name="Pohl T."/>
            <person name="Merkel B.J."/>
            <person name="Hornburger P."/>
            <person name="Mueller R.-W."/>
            <person name="Bruemmer F."/>
            <person name="Labrenz M."/>
            <person name="Spormann A.M."/>
            <person name="Op den Camp H."/>
            <person name="Overmann J."/>
            <person name="Amann R."/>
            <person name="Jetten M.S.M."/>
            <person name="Mascher T."/>
            <person name="Medema M.H."/>
            <person name="Devos D.P."/>
            <person name="Kaster A.-K."/>
            <person name="Ovreas L."/>
            <person name="Rohde M."/>
            <person name="Galperin M.Y."/>
            <person name="Jogler C."/>
        </authorList>
    </citation>
    <scope>NUCLEOTIDE SEQUENCE [LARGE SCALE GENOMIC DNA]</scope>
    <source>
        <strain evidence="7 8">Pla163</strain>
    </source>
</reference>
<evidence type="ECO:0000256" key="3">
    <source>
        <dbReference type="ARBA" id="ARBA00022692"/>
    </source>
</evidence>
<feature type="transmembrane region" description="Helical" evidence="6">
    <location>
        <begin position="291"/>
        <end position="309"/>
    </location>
</feature>
<protein>
    <submittedName>
        <fullName evidence="7">D-allose transport system permease protein AlsC</fullName>
    </submittedName>
</protein>
<feature type="transmembrane region" description="Helical" evidence="6">
    <location>
        <begin position="66"/>
        <end position="83"/>
    </location>
</feature>
<dbReference type="Proteomes" id="UP000319342">
    <property type="component" value="Chromosome"/>
</dbReference>
<comment type="subcellular location">
    <subcellularLocation>
        <location evidence="1">Cell membrane</location>
        <topology evidence="1">Multi-pass membrane protein</topology>
    </subcellularLocation>
</comment>
<feature type="transmembrane region" description="Helical" evidence="6">
    <location>
        <begin position="117"/>
        <end position="150"/>
    </location>
</feature>
<evidence type="ECO:0000256" key="2">
    <source>
        <dbReference type="ARBA" id="ARBA00022475"/>
    </source>
</evidence>
<keyword evidence="3 6" id="KW-0812">Transmembrane</keyword>
<name>A0A518D405_9BACT</name>
<evidence type="ECO:0000256" key="6">
    <source>
        <dbReference type="SAM" id="Phobius"/>
    </source>
</evidence>
<feature type="transmembrane region" description="Helical" evidence="6">
    <location>
        <begin position="90"/>
        <end position="111"/>
    </location>
</feature>
<dbReference type="RefSeq" id="WP_145190987.1">
    <property type="nucleotide sequence ID" value="NZ_CP036290.1"/>
</dbReference>
<keyword evidence="4 6" id="KW-1133">Transmembrane helix</keyword>
<accession>A0A518D405</accession>
<sequence length="364" mass="35519">MSLGSSAWRALGPLFALALVWGLFAVLSGSDFTSWDNQRLMLLQTAVVGTAAVGATFIIAAGGIDLSVGSTIALGTMVVALLLDAGAGPVMAALGGVATGVCVGAVIGSAVAGRSDVLATVALAGVLFAALRSGIGVGAALGAAVVVLVAGVLVGGRLAPRVVLSPFIVTLGAWGALRGLAKGIGDNQPIYPPSSGLEALMSSANSVLGLPGGVWILLAVAGLGAVVLARTPFGREVLAVGSNARTARLCGVHVPRTLVLVYAGGIGCAGIAAVLQYAFVGMGDPTTAVGYELAVIAAVVIGGASLSGGEGSIRGTLVGALIMTVVANGCVKVGLSNWVQEIVTGAIIVAAVALDRVRAGRATP</sequence>
<dbReference type="InterPro" id="IPR001851">
    <property type="entry name" value="ABC_transp_permease"/>
</dbReference>
<evidence type="ECO:0000313" key="8">
    <source>
        <dbReference type="Proteomes" id="UP000319342"/>
    </source>
</evidence>
<dbReference type="GO" id="GO:0005886">
    <property type="term" value="C:plasma membrane"/>
    <property type="evidence" value="ECO:0007669"/>
    <property type="project" value="UniProtKB-SubCell"/>
</dbReference>
<keyword evidence="8" id="KW-1185">Reference proteome</keyword>
<dbReference type="CDD" id="cd06579">
    <property type="entry name" value="TM_PBP1_transp_AraH_like"/>
    <property type="match status" value="1"/>
</dbReference>
<evidence type="ECO:0000313" key="7">
    <source>
        <dbReference type="EMBL" id="QDU86198.1"/>
    </source>
</evidence>
<organism evidence="7 8">
    <name type="scientific">Rohdeia mirabilis</name>
    <dbReference type="NCBI Taxonomy" id="2528008"/>
    <lineage>
        <taxon>Bacteria</taxon>
        <taxon>Pseudomonadati</taxon>
        <taxon>Planctomycetota</taxon>
        <taxon>Planctomycetia</taxon>
        <taxon>Planctomycetia incertae sedis</taxon>
        <taxon>Rohdeia</taxon>
    </lineage>
</organism>
<feature type="transmembrane region" description="Helical" evidence="6">
    <location>
        <begin position="258"/>
        <end position="279"/>
    </location>
</feature>
<gene>
    <name evidence="7" type="primary">alsC</name>
    <name evidence="7" type="ORF">Pla163_33480</name>
</gene>
<dbReference type="PANTHER" id="PTHR32196:SF72">
    <property type="entry name" value="RIBOSE IMPORT PERMEASE PROTEIN RBSC"/>
    <property type="match status" value="1"/>
</dbReference>
<feature type="transmembrane region" description="Helical" evidence="6">
    <location>
        <begin position="162"/>
        <end position="181"/>
    </location>
</feature>
<dbReference type="PANTHER" id="PTHR32196">
    <property type="entry name" value="ABC TRANSPORTER PERMEASE PROTEIN YPHD-RELATED-RELATED"/>
    <property type="match status" value="1"/>
</dbReference>
<dbReference type="Pfam" id="PF02653">
    <property type="entry name" value="BPD_transp_2"/>
    <property type="match status" value="1"/>
</dbReference>
<feature type="transmembrane region" description="Helical" evidence="6">
    <location>
        <begin position="207"/>
        <end position="229"/>
    </location>
</feature>
<dbReference type="GO" id="GO:0022857">
    <property type="term" value="F:transmembrane transporter activity"/>
    <property type="evidence" value="ECO:0007669"/>
    <property type="project" value="InterPro"/>
</dbReference>
<dbReference type="AlphaFoldDB" id="A0A518D405"/>
<dbReference type="OrthoDB" id="9813906at2"/>
<dbReference type="EMBL" id="CP036290">
    <property type="protein sequence ID" value="QDU86198.1"/>
    <property type="molecule type" value="Genomic_DNA"/>
</dbReference>
<feature type="transmembrane region" description="Helical" evidence="6">
    <location>
        <begin position="6"/>
        <end position="28"/>
    </location>
</feature>
<keyword evidence="5 6" id="KW-0472">Membrane</keyword>
<proteinExistence type="predicted"/>
<keyword evidence="2" id="KW-1003">Cell membrane</keyword>
<evidence type="ECO:0000256" key="1">
    <source>
        <dbReference type="ARBA" id="ARBA00004651"/>
    </source>
</evidence>
<evidence type="ECO:0000256" key="5">
    <source>
        <dbReference type="ARBA" id="ARBA00023136"/>
    </source>
</evidence>
<evidence type="ECO:0000256" key="4">
    <source>
        <dbReference type="ARBA" id="ARBA00022989"/>
    </source>
</evidence>
<feature type="transmembrane region" description="Helical" evidence="6">
    <location>
        <begin position="40"/>
        <end position="60"/>
    </location>
</feature>